<evidence type="ECO:0000256" key="1">
    <source>
        <dbReference type="SAM" id="MobiDB-lite"/>
    </source>
</evidence>
<dbReference type="EMBL" id="SRLO01001899">
    <property type="protein sequence ID" value="TNN34743.1"/>
    <property type="molecule type" value="Genomic_DNA"/>
</dbReference>
<organism evidence="2 3">
    <name type="scientific">Liparis tanakae</name>
    <name type="common">Tanaka's snailfish</name>
    <dbReference type="NCBI Taxonomy" id="230148"/>
    <lineage>
        <taxon>Eukaryota</taxon>
        <taxon>Metazoa</taxon>
        <taxon>Chordata</taxon>
        <taxon>Craniata</taxon>
        <taxon>Vertebrata</taxon>
        <taxon>Euteleostomi</taxon>
        <taxon>Actinopterygii</taxon>
        <taxon>Neopterygii</taxon>
        <taxon>Teleostei</taxon>
        <taxon>Neoteleostei</taxon>
        <taxon>Acanthomorphata</taxon>
        <taxon>Eupercaria</taxon>
        <taxon>Perciformes</taxon>
        <taxon>Cottioidei</taxon>
        <taxon>Cottales</taxon>
        <taxon>Liparidae</taxon>
        <taxon>Liparis</taxon>
    </lineage>
</organism>
<dbReference type="AlphaFoldDB" id="A0A4Z2F1B0"/>
<evidence type="ECO:0000313" key="2">
    <source>
        <dbReference type="EMBL" id="TNN34743.1"/>
    </source>
</evidence>
<name>A0A4Z2F1B0_9TELE</name>
<protein>
    <submittedName>
        <fullName evidence="2">Uncharacterized protein</fullName>
    </submittedName>
</protein>
<comment type="caution">
    <text evidence="2">The sequence shown here is derived from an EMBL/GenBank/DDBJ whole genome shotgun (WGS) entry which is preliminary data.</text>
</comment>
<proteinExistence type="predicted"/>
<feature type="region of interest" description="Disordered" evidence="1">
    <location>
        <begin position="1"/>
        <end position="24"/>
    </location>
</feature>
<accession>A0A4Z2F1B0</accession>
<evidence type="ECO:0000313" key="3">
    <source>
        <dbReference type="Proteomes" id="UP000314294"/>
    </source>
</evidence>
<keyword evidence="3" id="KW-1185">Reference proteome</keyword>
<gene>
    <name evidence="2" type="ORF">EYF80_055100</name>
</gene>
<dbReference type="Proteomes" id="UP000314294">
    <property type="component" value="Unassembled WGS sequence"/>
</dbReference>
<sequence length="81" mass="8822">MCTGASGQRAARGPAPRPCSSPVDVSSVRAKLLPLPAARRVYHRVNHHVRALRRMSGSGTISLLAMQARKKRTKPRKPGKK</sequence>
<reference evidence="2 3" key="1">
    <citation type="submission" date="2019-03" db="EMBL/GenBank/DDBJ databases">
        <title>First draft genome of Liparis tanakae, snailfish: a comprehensive survey of snailfish specific genes.</title>
        <authorList>
            <person name="Kim W."/>
            <person name="Song I."/>
            <person name="Jeong J.-H."/>
            <person name="Kim D."/>
            <person name="Kim S."/>
            <person name="Ryu S."/>
            <person name="Song J.Y."/>
            <person name="Lee S.K."/>
        </authorList>
    </citation>
    <scope>NUCLEOTIDE SEQUENCE [LARGE SCALE GENOMIC DNA]</scope>
    <source>
        <tissue evidence="2">Muscle</tissue>
    </source>
</reference>